<feature type="compositionally biased region" description="Basic and acidic residues" evidence="1">
    <location>
        <begin position="37"/>
        <end position="70"/>
    </location>
</feature>
<dbReference type="OrthoDB" id="529205at2759"/>
<name>A0A6G1LJE9_9PEZI</name>
<evidence type="ECO:0000313" key="3">
    <source>
        <dbReference type="Proteomes" id="UP000799436"/>
    </source>
</evidence>
<proteinExistence type="predicted"/>
<evidence type="ECO:0000313" key="2">
    <source>
        <dbReference type="EMBL" id="KAF2772699.1"/>
    </source>
</evidence>
<evidence type="ECO:0000256" key="1">
    <source>
        <dbReference type="SAM" id="MobiDB-lite"/>
    </source>
</evidence>
<feature type="region of interest" description="Disordered" evidence="1">
    <location>
        <begin position="37"/>
        <end position="111"/>
    </location>
</feature>
<keyword evidence="3" id="KW-1185">Reference proteome</keyword>
<feature type="compositionally biased region" description="Basic and acidic residues" evidence="1">
    <location>
        <begin position="91"/>
        <end position="111"/>
    </location>
</feature>
<organism evidence="2 3">
    <name type="scientific">Teratosphaeria nubilosa</name>
    <dbReference type="NCBI Taxonomy" id="161662"/>
    <lineage>
        <taxon>Eukaryota</taxon>
        <taxon>Fungi</taxon>
        <taxon>Dikarya</taxon>
        <taxon>Ascomycota</taxon>
        <taxon>Pezizomycotina</taxon>
        <taxon>Dothideomycetes</taxon>
        <taxon>Dothideomycetidae</taxon>
        <taxon>Mycosphaerellales</taxon>
        <taxon>Teratosphaeriaceae</taxon>
        <taxon>Teratosphaeria</taxon>
    </lineage>
</organism>
<reference evidence="2" key="1">
    <citation type="journal article" date="2020" name="Stud. Mycol.">
        <title>101 Dothideomycetes genomes: a test case for predicting lifestyles and emergence of pathogens.</title>
        <authorList>
            <person name="Haridas S."/>
            <person name="Albert R."/>
            <person name="Binder M."/>
            <person name="Bloem J."/>
            <person name="Labutti K."/>
            <person name="Salamov A."/>
            <person name="Andreopoulos B."/>
            <person name="Baker S."/>
            <person name="Barry K."/>
            <person name="Bills G."/>
            <person name="Bluhm B."/>
            <person name="Cannon C."/>
            <person name="Castanera R."/>
            <person name="Culley D."/>
            <person name="Daum C."/>
            <person name="Ezra D."/>
            <person name="Gonzalez J."/>
            <person name="Henrissat B."/>
            <person name="Kuo A."/>
            <person name="Liang C."/>
            <person name="Lipzen A."/>
            <person name="Lutzoni F."/>
            <person name="Magnuson J."/>
            <person name="Mondo S."/>
            <person name="Nolan M."/>
            <person name="Ohm R."/>
            <person name="Pangilinan J."/>
            <person name="Park H.-J."/>
            <person name="Ramirez L."/>
            <person name="Alfaro M."/>
            <person name="Sun H."/>
            <person name="Tritt A."/>
            <person name="Yoshinaga Y."/>
            <person name="Zwiers L.-H."/>
            <person name="Turgeon B."/>
            <person name="Goodwin S."/>
            <person name="Spatafora J."/>
            <person name="Crous P."/>
            <person name="Grigoriev I."/>
        </authorList>
    </citation>
    <scope>NUCLEOTIDE SEQUENCE</scope>
    <source>
        <strain evidence="2">CBS 116005</strain>
    </source>
</reference>
<evidence type="ECO:0008006" key="4">
    <source>
        <dbReference type="Google" id="ProtNLM"/>
    </source>
</evidence>
<dbReference type="Proteomes" id="UP000799436">
    <property type="component" value="Unassembled WGS sequence"/>
</dbReference>
<sequence>MPAIRMSSFACRAPALRSIGASRSFQSCRVLLAGKEDALHNENRPDEAERAKQDQLREQKQGKGQWKDELASNSESIIKADRGDIGSSKESIQELQKESAKVAEREHKEGK</sequence>
<protein>
    <recommendedName>
        <fullName evidence="4">Mitochondrial carrier protein PET8</fullName>
    </recommendedName>
</protein>
<dbReference type="AlphaFoldDB" id="A0A6G1LJE9"/>
<gene>
    <name evidence="2" type="ORF">EJ03DRAFT_324248</name>
</gene>
<accession>A0A6G1LJE9</accession>
<dbReference type="EMBL" id="ML995813">
    <property type="protein sequence ID" value="KAF2772699.1"/>
    <property type="molecule type" value="Genomic_DNA"/>
</dbReference>